<evidence type="ECO:0000259" key="2">
    <source>
        <dbReference type="Pfam" id="PF13690"/>
    </source>
</evidence>
<dbReference type="InterPro" id="IPR028051">
    <property type="entry name" value="CheX-like_dom"/>
</dbReference>
<dbReference type="PANTHER" id="PTHR39452:SF1">
    <property type="entry name" value="CHEY-P PHOSPHATASE CHEX"/>
    <property type="match status" value="1"/>
</dbReference>
<dbReference type="AlphaFoldDB" id="A0A1E5G5V4"/>
<dbReference type="OrthoDB" id="9788100at2"/>
<proteinExistence type="predicted"/>
<dbReference type="STRING" id="766136.BHF68_02685"/>
<dbReference type="PANTHER" id="PTHR39452">
    <property type="entry name" value="CHEY-P PHOSPHATASE CHEX"/>
    <property type="match status" value="1"/>
</dbReference>
<feature type="domain" description="Chemotaxis phosphatase CheX-like" evidence="2">
    <location>
        <begin position="42"/>
        <end position="123"/>
    </location>
</feature>
<accession>A0A1E5G5V4</accession>
<dbReference type="RefSeq" id="WP_069642079.1">
    <property type="nucleotide sequence ID" value="NZ_MIJE01000001.1"/>
</dbReference>
<sequence length="159" mass="17730">MKAEFINPFIQSFSRIFKTQFNQEVEIGQISLTKAPIISNDISVVIGITTDMSGQIIFAMEENAAKYICSTMMMGMEVAEIDDMARSAIQEFFNWVCGHSAEEFLQIDPPHTIDITPPMFNVGKVEMYAAAGVILLVPLKLQNDSIVELYVSLKSKVVI</sequence>
<gene>
    <name evidence="3" type="ORF">BHF68_02685</name>
</gene>
<protein>
    <recommendedName>
        <fullName evidence="2">Chemotaxis phosphatase CheX-like domain-containing protein</fullName>
    </recommendedName>
</protein>
<dbReference type="Pfam" id="PF13690">
    <property type="entry name" value="CheX"/>
    <property type="match status" value="1"/>
</dbReference>
<dbReference type="CDD" id="cd17906">
    <property type="entry name" value="CheX"/>
    <property type="match status" value="1"/>
</dbReference>
<keyword evidence="4" id="KW-1185">Reference proteome</keyword>
<evidence type="ECO:0000313" key="3">
    <source>
        <dbReference type="EMBL" id="OEF98587.1"/>
    </source>
</evidence>
<name>A0A1E5G5V4_9FIRM</name>
<evidence type="ECO:0000313" key="4">
    <source>
        <dbReference type="Proteomes" id="UP000094296"/>
    </source>
</evidence>
<comment type="caution">
    <text evidence="3">The sequence shown here is derived from an EMBL/GenBank/DDBJ whole genome shotgun (WGS) entry which is preliminary data.</text>
</comment>
<dbReference type="SUPFAM" id="SSF103039">
    <property type="entry name" value="CheC-like"/>
    <property type="match status" value="1"/>
</dbReference>
<dbReference type="GO" id="GO:0006935">
    <property type="term" value="P:chemotaxis"/>
    <property type="evidence" value="ECO:0007669"/>
    <property type="project" value="UniProtKB-KW"/>
</dbReference>
<dbReference type="Gene3D" id="3.40.1550.10">
    <property type="entry name" value="CheC-like"/>
    <property type="match status" value="1"/>
</dbReference>
<dbReference type="Proteomes" id="UP000094296">
    <property type="component" value="Unassembled WGS sequence"/>
</dbReference>
<dbReference type="InterPro" id="IPR038756">
    <property type="entry name" value="CheX-like"/>
</dbReference>
<reference evidence="3 4" key="1">
    <citation type="submission" date="2016-09" db="EMBL/GenBank/DDBJ databases">
        <title>Draft genome sequence for the type strain of Desulfuribacillus alkaliarsenatis AHT28, an obligately anaerobic, sulfidogenic bacterium isolated from Russian soda lake sediments.</title>
        <authorList>
            <person name="Abin C.A."/>
            <person name="Hollibaugh J.T."/>
        </authorList>
    </citation>
    <scope>NUCLEOTIDE SEQUENCE [LARGE SCALE GENOMIC DNA]</scope>
    <source>
        <strain evidence="3 4">AHT28</strain>
    </source>
</reference>
<dbReference type="InterPro" id="IPR028976">
    <property type="entry name" value="CheC-like_sf"/>
</dbReference>
<organism evidence="3 4">
    <name type="scientific">Desulfuribacillus alkaliarsenatis</name>
    <dbReference type="NCBI Taxonomy" id="766136"/>
    <lineage>
        <taxon>Bacteria</taxon>
        <taxon>Bacillati</taxon>
        <taxon>Bacillota</taxon>
        <taxon>Desulfuribacillia</taxon>
        <taxon>Desulfuribacillales</taxon>
        <taxon>Desulfuribacillaceae</taxon>
        <taxon>Desulfuribacillus</taxon>
    </lineage>
</organism>
<evidence type="ECO:0000256" key="1">
    <source>
        <dbReference type="ARBA" id="ARBA00022500"/>
    </source>
</evidence>
<keyword evidence="1" id="KW-0145">Chemotaxis</keyword>
<dbReference type="EMBL" id="MIJE01000001">
    <property type="protein sequence ID" value="OEF98587.1"/>
    <property type="molecule type" value="Genomic_DNA"/>
</dbReference>